<reference evidence="2" key="1">
    <citation type="submission" date="2020-05" db="EMBL/GenBank/DDBJ databases">
        <authorList>
            <person name="Chiriac C."/>
            <person name="Salcher M."/>
            <person name="Ghai R."/>
            <person name="Kavagutti S V."/>
        </authorList>
    </citation>
    <scope>NUCLEOTIDE SEQUENCE</scope>
</reference>
<dbReference type="InterPro" id="IPR036134">
    <property type="entry name" value="Crypto/Photolyase_FAD-like_sf"/>
</dbReference>
<dbReference type="EMBL" id="CAFBOM010000317">
    <property type="protein sequence ID" value="CAB5001806.1"/>
    <property type="molecule type" value="Genomic_DNA"/>
</dbReference>
<evidence type="ECO:0000256" key="1">
    <source>
        <dbReference type="SAM" id="MobiDB-lite"/>
    </source>
</evidence>
<accession>A0A6J7P8S6</accession>
<dbReference type="AlphaFoldDB" id="A0A6J7P8S6"/>
<sequence length="76" mass="8594">MPELRDVPGSLLATPWLVAADERHDYPDPIVDHAAAVAQAKRRIWAVRTQIRGDGSTQALLERHGSRRPPPTRRHR</sequence>
<gene>
    <name evidence="2" type="ORF">UFOPK3957_01623</name>
</gene>
<dbReference type="SUPFAM" id="SSF48173">
    <property type="entry name" value="Cryptochrome/photolyase FAD-binding domain"/>
    <property type="match status" value="1"/>
</dbReference>
<feature type="region of interest" description="Disordered" evidence="1">
    <location>
        <begin position="55"/>
        <end position="76"/>
    </location>
</feature>
<name>A0A6J7P8S6_9ZZZZ</name>
<evidence type="ECO:0000313" key="2">
    <source>
        <dbReference type="EMBL" id="CAB5001806.1"/>
    </source>
</evidence>
<dbReference type="Gene3D" id="1.10.579.10">
    <property type="entry name" value="DNA Cyclobutane Dipyrimidine Photolyase, subunit A, domain 3"/>
    <property type="match status" value="1"/>
</dbReference>
<proteinExistence type="predicted"/>
<protein>
    <submittedName>
        <fullName evidence="2">Unannotated protein</fullName>
    </submittedName>
</protein>
<organism evidence="2">
    <name type="scientific">freshwater metagenome</name>
    <dbReference type="NCBI Taxonomy" id="449393"/>
    <lineage>
        <taxon>unclassified sequences</taxon>
        <taxon>metagenomes</taxon>
        <taxon>ecological metagenomes</taxon>
    </lineage>
</organism>
<feature type="compositionally biased region" description="Basic residues" evidence="1">
    <location>
        <begin position="65"/>
        <end position="76"/>
    </location>
</feature>